<name>A0ABV4DRP9_9LACO</name>
<keyword evidence="1" id="KW-1133">Transmembrane helix</keyword>
<comment type="caution">
    <text evidence="2">The sequence shown here is derived from an EMBL/GenBank/DDBJ whole genome shotgun (WGS) entry which is preliminary data.</text>
</comment>
<keyword evidence="1" id="KW-0812">Transmembrane</keyword>
<reference evidence="2 3" key="1">
    <citation type="submission" date="2024-03" db="EMBL/GenBank/DDBJ databases">
        <title>Mouse gut bacterial collection (mGBC) of GemPharmatech.</title>
        <authorList>
            <person name="He Y."/>
            <person name="Dong L."/>
            <person name="Wu D."/>
            <person name="Gao X."/>
            <person name="Lin Z."/>
        </authorList>
    </citation>
    <scope>NUCLEOTIDE SEQUENCE [LARGE SCALE GENOMIC DNA]</scope>
    <source>
        <strain evidence="2 3">15-30</strain>
    </source>
</reference>
<keyword evidence="3" id="KW-1185">Reference proteome</keyword>
<evidence type="ECO:0000313" key="2">
    <source>
        <dbReference type="EMBL" id="MEY8662843.1"/>
    </source>
</evidence>
<dbReference type="InterPro" id="IPR032083">
    <property type="entry name" value="DUF4811"/>
</dbReference>
<dbReference type="Proteomes" id="UP001565236">
    <property type="component" value="Unassembled WGS sequence"/>
</dbReference>
<dbReference type="Pfam" id="PF16069">
    <property type="entry name" value="DUF4811"/>
    <property type="match status" value="1"/>
</dbReference>
<accession>A0ABV4DRP9</accession>
<proteinExistence type="predicted"/>
<keyword evidence="1" id="KW-0472">Membrane</keyword>
<dbReference type="EMBL" id="JBCLUF010000030">
    <property type="protein sequence ID" value="MEY8662843.1"/>
    <property type="molecule type" value="Genomic_DNA"/>
</dbReference>
<protein>
    <submittedName>
        <fullName evidence="2">DUF4811 domain-containing protein</fullName>
    </submittedName>
</protein>
<sequence>MSIVILVLATILFFIFTVLPTIKHRFIYALLAFAVMIGMTSVIVLNDSYEFGMKVETTKTTRPLVSSTTEQLDTLLYQQLGTGSERVYLYKTDVAQKKPQATKTADTTVKYHYTTKTPTVTITEERYVYQNKWSKFFFSILHNDKRLKHRTYDFAINQNWYVLSTKQAQRLKQVFSQNKERIQQATTKLVQERFAKRLQAEPTMSTAKQAALLKELQQEALQQTVADLIKQTLK</sequence>
<evidence type="ECO:0000313" key="3">
    <source>
        <dbReference type="Proteomes" id="UP001565236"/>
    </source>
</evidence>
<organism evidence="2 3">
    <name type="scientific">Ligilactobacillus faecis</name>
    <dbReference type="NCBI Taxonomy" id="762833"/>
    <lineage>
        <taxon>Bacteria</taxon>
        <taxon>Bacillati</taxon>
        <taxon>Bacillota</taxon>
        <taxon>Bacilli</taxon>
        <taxon>Lactobacillales</taxon>
        <taxon>Lactobacillaceae</taxon>
        <taxon>Ligilactobacillus</taxon>
    </lineage>
</organism>
<evidence type="ECO:0000256" key="1">
    <source>
        <dbReference type="SAM" id="Phobius"/>
    </source>
</evidence>
<feature type="transmembrane region" description="Helical" evidence="1">
    <location>
        <begin position="27"/>
        <end position="45"/>
    </location>
</feature>
<gene>
    <name evidence="2" type="ORF">AALT52_08075</name>
</gene>
<dbReference type="RefSeq" id="WP_369942700.1">
    <property type="nucleotide sequence ID" value="NZ_JBCLUF010000030.1"/>
</dbReference>